<reference evidence="1 2" key="1">
    <citation type="submission" date="2022-10" db="EMBL/GenBank/DDBJ databases">
        <title>The complete genomes of actinobacterial strains from the NBC collection.</title>
        <authorList>
            <person name="Joergensen T.S."/>
            <person name="Alvarez Arevalo M."/>
            <person name="Sterndorff E.B."/>
            <person name="Faurdal D."/>
            <person name="Vuksanovic O."/>
            <person name="Mourched A.-S."/>
            <person name="Charusanti P."/>
            <person name="Shaw S."/>
            <person name="Blin K."/>
            <person name="Weber T."/>
        </authorList>
    </citation>
    <scope>NUCLEOTIDE SEQUENCE [LARGE SCALE GENOMIC DNA]</scope>
    <source>
        <strain evidence="1 2">NBC 01769</strain>
    </source>
</reference>
<evidence type="ECO:0008006" key="3">
    <source>
        <dbReference type="Google" id="ProtNLM"/>
    </source>
</evidence>
<dbReference type="Proteomes" id="UP001330827">
    <property type="component" value="Chromosome"/>
</dbReference>
<evidence type="ECO:0000313" key="2">
    <source>
        <dbReference type="Proteomes" id="UP001330827"/>
    </source>
</evidence>
<gene>
    <name evidence="1" type="ORF">OIE64_19385</name>
</gene>
<name>A0ABZ1G4F5_9ACTN</name>
<accession>A0ABZ1G4F5</accession>
<organism evidence="1 2">
    <name type="scientific">Streptomyces brevispora</name>
    <dbReference type="NCBI Taxonomy" id="887462"/>
    <lineage>
        <taxon>Bacteria</taxon>
        <taxon>Bacillati</taxon>
        <taxon>Actinomycetota</taxon>
        <taxon>Actinomycetes</taxon>
        <taxon>Kitasatosporales</taxon>
        <taxon>Streptomycetaceae</taxon>
        <taxon>Streptomyces</taxon>
    </lineage>
</organism>
<keyword evidence="2" id="KW-1185">Reference proteome</keyword>
<evidence type="ECO:0000313" key="1">
    <source>
        <dbReference type="EMBL" id="WSC14783.1"/>
    </source>
</evidence>
<dbReference type="RefSeq" id="WP_326593645.1">
    <property type="nucleotide sequence ID" value="NZ_CP109114.1"/>
</dbReference>
<protein>
    <recommendedName>
        <fullName evidence="3">Immunity protein 53 of polymorphic toxin system</fullName>
    </recommendedName>
</protein>
<dbReference type="EMBL" id="CP109114">
    <property type="protein sequence ID" value="WSC14783.1"/>
    <property type="molecule type" value="Genomic_DNA"/>
</dbReference>
<proteinExistence type="predicted"/>
<sequence>MDHVVDLDSAAAEITARLSAWSAAGLAPCPITWRDGLAPWPQPLETDRTRVSDPDSIGLRIQGSDGWAELHLVLYREGWADLDALADDEVLTEGPSISNPEEFGRFLDSTVMRFLGTAGSHRDEAR</sequence>